<reference evidence="3" key="2">
    <citation type="submission" date="2025-09" db="UniProtKB">
        <authorList>
            <consortium name="Ensembl"/>
        </authorList>
    </citation>
    <scope>IDENTIFICATION</scope>
</reference>
<dbReference type="PANTHER" id="PTHR24271">
    <property type="entry name" value="KALLIKREIN-RELATED"/>
    <property type="match status" value="1"/>
</dbReference>
<dbReference type="GeneTree" id="ENSGT00910000144271"/>
<name>A0A3Q0QQV9_AMPCI</name>
<dbReference type="AlphaFoldDB" id="A0A3Q0QQV9"/>
<dbReference type="SUPFAM" id="SSF50494">
    <property type="entry name" value="Trypsin-like serine proteases"/>
    <property type="match status" value="1"/>
</dbReference>
<evidence type="ECO:0000256" key="1">
    <source>
        <dbReference type="ARBA" id="ARBA00023157"/>
    </source>
</evidence>
<dbReference type="GO" id="GO:0006508">
    <property type="term" value="P:proteolysis"/>
    <property type="evidence" value="ECO:0007669"/>
    <property type="project" value="InterPro"/>
</dbReference>
<organism evidence="3 4">
    <name type="scientific">Amphilophus citrinellus</name>
    <name type="common">Midas cichlid</name>
    <name type="synonym">Cichlasoma citrinellum</name>
    <dbReference type="NCBI Taxonomy" id="61819"/>
    <lineage>
        <taxon>Eukaryota</taxon>
        <taxon>Metazoa</taxon>
        <taxon>Chordata</taxon>
        <taxon>Craniata</taxon>
        <taxon>Vertebrata</taxon>
        <taxon>Euteleostomi</taxon>
        <taxon>Actinopterygii</taxon>
        <taxon>Neopterygii</taxon>
        <taxon>Teleostei</taxon>
        <taxon>Neoteleostei</taxon>
        <taxon>Acanthomorphata</taxon>
        <taxon>Ovalentaria</taxon>
        <taxon>Cichlomorphae</taxon>
        <taxon>Cichliformes</taxon>
        <taxon>Cichlidae</taxon>
        <taxon>New World cichlids</taxon>
        <taxon>Cichlasomatinae</taxon>
        <taxon>Heroini</taxon>
        <taxon>Amphilophus</taxon>
    </lineage>
</organism>
<evidence type="ECO:0000313" key="3">
    <source>
        <dbReference type="Ensembl" id="ENSACIP00000000727.1"/>
    </source>
</evidence>
<dbReference type="CDD" id="cd00190">
    <property type="entry name" value="Tryp_SPc"/>
    <property type="match status" value="1"/>
</dbReference>
<dbReference type="Ensembl" id="ENSACIT00000000757.1">
    <property type="protein sequence ID" value="ENSACIP00000000727.1"/>
    <property type="gene ID" value="ENSACIG00000000614.1"/>
</dbReference>
<dbReference type="Gene3D" id="2.40.10.10">
    <property type="entry name" value="Trypsin-like serine proteases"/>
    <property type="match status" value="2"/>
</dbReference>
<proteinExistence type="predicted"/>
<dbReference type="Proteomes" id="UP000261340">
    <property type="component" value="Unplaced"/>
</dbReference>
<dbReference type="Pfam" id="PF00089">
    <property type="entry name" value="Trypsin"/>
    <property type="match status" value="1"/>
</dbReference>
<evidence type="ECO:0000259" key="2">
    <source>
        <dbReference type="PROSITE" id="PS50240"/>
    </source>
</evidence>
<reference evidence="3" key="1">
    <citation type="submission" date="2025-08" db="UniProtKB">
        <authorList>
            <consortium name="Ensembl"/>
        </authorList>
    </citation>
    <scope>IDENTIFICATION</scope>
</reference>
<dbReference type="PANTHER" id="PTHR24271:SF87">
    <property type="entry name" value="ARGININE ESTERASE-LIKE-RELATED"/>
    <property type="match status" value="1"/>
</dbReference>
<protein>
    <recommendedName>
        <fullName evidence="2">Peptidase S1 domain-containing protein</fullName>
    </recommendedName>
</protein>
<dbReference type="GO" id="GO:0004252">
    <property type="term" value="F:serine-type endopeptidase activity"/>
    <property type="evidence" value="ECO:0007669"/>
    <property type="project" value="InterPro"/>
</dbReference>
<dbReference type="SMART" id="SM00020">
    <property type="entry name" value="Tryp_SPc"/>
    <property type="match status" value="1"/>
</dbReference>
<keyword evidence="4" id="KW-1185">Reference proteome</keyword>
<feature type="domain" description="Peptidase S1" evidence="2">
    <location>
        <begin position="1"/>
        <end position="229"/>
    </location>
</feature>
<evidence type="ECO:0000313" key="4">
    <source>
        <dbReference type="Proteomes" id="UP000261340"/>
    </source>
</evidence>
<dbReference type="InterPro" id="IPR043504">
    <property type="entry name" value="Peptidase_S1_PA_chymotrypsin"/>
</dbReference>
<dbReference type="InterPro" id="IPR001254">
    <property type="entry name" value="Trypsin_dom"/>
</dbReference>
<keyword evidence="1" id="KW-1015">Disulfide bond</keyword>
<dbReference type="InterPro" id="IPR009003">
    <property type="entry name" value="Peptidase_S1_PA"/>
</dbReference>
<accession>A0A3Q0QQV9</accession>
<dbReference type="PROSITE" id="PS50240">
    <property type="entry name" value="TRYPSIN_DOM"/>
    <property type="match status" value="1"/>
</dbReference>
<sequence>IHHPPVKVMLSSPFACGSDIIHGKKVPEGLMLYMASVQNDAGHVLIKSLLSPTHVVLGTHNLQNGLGENIQIKQTFMYGDYNGIKQGGDIMILKVSTYSLLYLFHMTYICDLIVQITVQQKMCQVAGWGKTENESQSHELRVVSVSIISPQVCQEQWRPFLHLPPNVTCAGGYKTNKGFCQDSGGPLVCSGFAAGVVSFNRNLNCKYPDVPNVYVDISKYLQWIDKILK</sequence>